<name>A0A0A8ZF56_ARUDO</name>
<dbReference type="AlphaFoldDB" id="A0A0A8ZF56"/>
<dbReference type="EMBL" id="GBRH01259881">
    <property type="protein sequence ID" value="JAD38014.1"/>
    <property type="molecule type" value="Transcribed_RNA"/>
</dbReference>
<proteinExistence type="predicted"/>
<reference evidence="1" key="2">
    <citation type="journal article" date="2015" name="Data Brief">
        <title>Shoot transcriptome of the giant reed, Arundo donax.</title>
        <authorList>
            <person name="Barrero R.A."/>
            <person name="Guerrero F.D."/>
            <person name="Moolhuijzen P."/>
            <person name="Goolsby J.A."/>
            <person name="Tidwell J."/>
            <person name="Bellgard S.E."/>
            <person name="Bellgard M.I."/>
        </authorList>
    </citation>
    <scope>NUCLEOTIDE SEQUENCE</scope>
    <source>
        <tissue evidence="1">Shoot tissue taken approximately 20 cm above the soil surface</tissue>
    </source>
</reference>
<sequence length="28" mass="3196">MRSKSTFTFYPGNVTQKEANIQLCNAMD</sequence>
<evidence type="ECO:0000313" key="1">
    <source>
        <dbReference type="EMBL" id="JAD38014.1"/>
    </source>
</evidence>
<accession>A0A0A8ZF56</accession>
<protein>
    <submittedName>
        <fullName evidence="1">Uncharacterized protein</fullName>
    </submittedName>
</protein>
<reference evidence="1" key="1">
    <citation type="submission" date="2014-09" db="EMBL/GenBank/DDBJ databases">
        <authorList>
            <person name="Magalhaes I.L.F."/>
            <person name="Oliveira U."/>
            <person name="Santos F.R."/>
            <person name="Vidigal T.H.D.A."/>
            <person name="Brescovit A.D."/>
            <person name="Santos A.J."/>
        </authorList>
    </citation>
    <scope>NUCLEOTIDE SEQUENCE</scope>
    <source>
        <tissue evidence="1">Shoot tissue taken approximately 20 cm above the soil surface</tissue>
    </source>
</reference>
<organism evidence="1">
    <name type="scientific">Arundo donax</name>
    <name type="common">Giant reed</name>
    <name type="synonym">Donax arundinaceus</name>
    <dbReference type="NCBI Taxonomy" id="35708"/>
    <lineage>
        <taxon>Eukaryota</taxon>
        <taxon>Viridiplantae</taxon>
        <taxon>Streptophyta</taxon>
        <taxon>Embryophyta</taxon>
        <taxon>Tracheophyta</taxon>
        <taxon>Spermatophyta</taxon>
        <taxon>Magnoliopsida</taxon>
        <taxon>Liliopsida</taxon>
        <taxon>Poales</taxon>
        <taxon>Poaceae</taxon>
        <taxon>PACMAD clade</taxon>
        <taxon>Arundinoideae</taxon>
        <taxon>Arundineae</taxon>
        <taxon>Arundo</taxon>
    </lineage>
</organism>